<dbReference type="SUPFAM" id="SSF81383">
    <property type="entry name" value="F-box domain"/>
    <property type="match status" value="1"/>
</dbReference>
<evidence type="ECO:0000313" key="4">
    <source>
        <dbReference type="Proteomes" id="UP000759537"/>
    </source>
</evidence>
<sequence>MRSLSSTSTYSAGVQEYWNTKASARFSLLDHLSPQGCAQELTAARRAVDDELSALHMIMCAMRTRCNNFSLIGKLPPEILSCVFSFHAINQPISSDPIYNPNDPFPSSPSPTRVGLGWIAVTHVCRHWRQVALSDPSLWRTIVFDLGAEWTEEMLARSKAALIFYSRDLSFQPRISRRRSLDDEVTLRKHLSHVRQLVLFGNSESLAPAMRALTTPAPHLELLELRRNSPQFRELCITLPSDIFAHKAPKLRRVTLFGCAVSWDSPLFLDLTHLDISIPPVVPFPRSAPAAQSDLLAIPSLDRLLSILEAMPSLQELTLGNCLPRPDFTSRLVPLRHLNKLSLEGSLSETVAILERVSLPGSASLSLRCPDHNPVDGLLDTLISLLATHFRAPKTSISPLSTLTIDEIDYALSLTIMAWDTDVSLLRTNFTPAGPARLRLTLGSRYRALVEFLPLQVCKALPLKDLHTLSITNTEAAWTTAEWADVSNHCPKVAHLRVGGCWAVTLAPTLPDRTVFPALQDVNFFVLLSPEQVQPLGEILPVFLRARRNAGIPLRRIKMTSCVVARIWVESLSEVVNDIVWDDDQGHDSDSQPSSAFDSDSWSDE</sequence>
<reference evidence="3" key="1">
    <citation type="submission" date="2019-10" db="EMBL/GenBank/DDBJ databases">
        <authorList>
            <consortium name="DOE Joint Genome Institute"/>
            <person name="Kuo A."/>
            <person name="Miyauchi S."/>
            <person name="Kiss E."/>
            <person name="Drula E."/>
            <person name="Kohler A."/>
            <person name="Sanchez-Garcia M."/>
            <person name="Andreopoulos B."/>
            <person name="Barry K.W."/>
            <person name="Bonito G."/>
            <person name="Buee M."/>
            <person name="Carver A."/>
            <person name="Chen C."/>
            <person name="Cichocki N."/>
            <person name="Clum A."/>
            <person name="Culley D."/>
            <person name="Crous P.W."/>
            <person name="Fauchery L."/>
            <person name="Girlanda M."/>
            <person name="Hayes R."/>
            <person name="Keri Z."/>
            <person name="LaButti K."/>
            <person name="Lipzen A."/>
            <person name="Lombard V."/>
            <person name="Magnuson J."/>
            <person name="Maillard F."/>
            <person name="Morin E."/>
            <person name="Murat C."/>
            <person name="Nolan M."/>
            <person name="Ohm R."/>
            <person name="Pangilinan J."/>
            <person name="Pereira M."/>
            <person name="Perotto S."/>
            <person name="Peter M."/>
            <person name="Riley R."/>
            <person name="Sitrit Y."/>
            <person name="Stielow B."/>
            <person name="Szollosi G."/>
            <person name="Zifcakova L."/>
            <person name="Stursova M."/>
            <person name="Spatafora J.W."/>
            <person name="Tedersoo L."/>
            <person name="Vaario L.-M."/>
            <person name="Yamada A."/>
            <person name="Yan M."/>
            <person name="Wang P."/>
            <person name="Xu J."/>
            <person name="Bruns T."/>
            <person name="Baldrian P."/>
            <person name="Vilgalys R."/>
            <person name="Henrissat B."/>
            <person name="Grigoriev I.V."/>
            <person name="Hibbett D."/>
            <person name="Nagy L.G."/>
            <person name="Martin F.M."/>
        </authorList>
    </citation>
    <scope>NUCLEOTIDE SEQUENCE</scope>
    <source>
        <strain evidence="3">Prilba</strain>
    </source>
</reference>
<accession>A0A9P5TB82</accession>
<dbReference type="Gene3D" id="3.80.10.10">
    <property type="entry name" value="Ribonuclease Inhibitor"/>
    <property type="match status" value="1"/>
</dbReference>
<dbReference type="Gene3D" id="1.20.1280.50">
    <property type="match status" value="1"/>
</dbReference>
<dbReference type="OrthoDB" id="2884925at2759"/>
<dbReference type="AlphaFoldDB" id="A0A9P5TB82"/>
<proteinExistence type="predicted"/>
<dbReference type="PANTHER" id="PTHR38926:SF72">
    <property type="entry name" value="IM:7136021-RELATED"/>
    <property type="match status" value="1"/>
</dbReference>
<dbReference type="PANTHER" id="PTHR38926">
    <property type="entry name" value="F-BOX DOMAIN CONTAINING PROTEIN, EXPRESSED"/>
    <property type="match status" value="1"/>
</dbReference>
<dbReference type="SUPFAM" id="SSF52047">
    <property type="entry name" value="RNI-like"/>
    <property type="match status" value="1"/>
</dbReference>
<protein>
    <recommendedName>
        <fullName evidence="2">F-box domain-containing protein</fullName>
    </recommendedName>
</protein>
<feature type="region of interest" description="Disordered" evidence="1">
    <location>
        <begin position="583"/>
        <end position="605"/>
    </location>
</feature>
<reference evidence="3" key="2">
    <citation type="journal article" date="2020" name="Nat. Commun.">
        <title>Large-scale genome sequencing of mycorrhizal fungi provides insights into the early evolution of symbiotic traits.</title>
        <authorList>
            <person name="Miyauchi S."/>
            <person name="Kiss E."/>
            <person name="Kuo A."/>
            <person name="Drula E."/>
            <person name="Kohler A."/>
            <person name="Sanchez-Garcia M."/>
            <person name="Morin E."/>
            <person name="Andreopoulos B."/>
            <person name="Barry K.W."/>
            <person name="Bonito G."/>
            <person name="Buee M."/>
            <person name="Carver A."/>
            <person name="Chen C."/>
            <person name="Cichocki N."/>
            <person name="Clum A."/>
            <person name="Culley D."/>
            <person name="Crous P.W."/>
            <person name="Fauchery L."/>
            <person name="Girlanda M."/>
            <person name="Hayes R.D."/>
            <person name="Keri Z."/>
            <person name="LaButti K."/>
            <person name="Lipzen A."/>
            <person name="Lombard V."/>
            <person name="Magnuson J."/>
            <person name="Maillard F."/>
            <person name="Murat C."/>
            <person name="Nolan M."/>
            <person name="Ohm R.A."/>
            <person name="Pangilinan J."/>
            <person name="Pereira M.F."/>
            <person name="Perotto S."/>
            <person name="Peter M."/>
            <person name="Pfister S."/>
            <person name="Riley R."/>
            <person name="Sitrit Y."/>
            <person name="Stielow J.B."/>
            <person name="Szollosi G."/>
            <person name="Zifcakova L."/>
            <person name="Stursova M."/>
            <person name="Spatafora J.W."/>
            <person name="Tedersoo L."/>
            <person name="Vaario L.M."/>
            <person name="Yamada A."/>
            <person name="Yan M."/>
            <person name="Wang P."/>
            <person name="Xu J."/>
            <person name="Bruns T."/>
            <person name="Baldrian P."/>
            <person name="Vilgalys R."/>
            <person name="Dunand C."/>
            <person name="Henrissat B."/>
            <person name="Grigoriev I.V."/>
            <person name="Hibbett D."/>
            <person name="Nagy L.G."/>
            <person name="Martin F.M."/>
        </authorList>
    </citation>
    <scope>NUCLEOTIDE SEQUENCE</scope>
    <source>
        <strain evidence="3">Prilba</strain>
    </source>
</reference>
<dbReference type="EMBL" id="WHVB01000004">
    <property type="protein sequence ID" value="KAF8483468.1"/>
    <property type="molecule type" value="Genomic_DNA"/>
</dbReference>
<name>A0A9P5TB82_9AGAM</name>
<comment type="caution">
    <text evidence="3">The sequence shown here is derived from an EMBL/GenBank/DDBJ whole genome shotgun (WGS) entry which is preliminary data.</text>
</comment>
<evidence type="ECO:0000256" key="1">
    <source>
        <dbReference type="SAM" id="MobiDB-lite"/>
    </source>
</evidence>
<dbReference type="Pfam" id="PF12937">
    <property type="entry name" value="F-box-like"/>
    <property type="match status" value="1"/>
</dbReference>
<evidence type="ECO:0000259" key="2">
    <source>
        <dbReference type="Pfam" id="PF12937"/>
    </source>
</evidence>
<evidence type="ECO:0000313" key="3">
    <source>
        <dbReference type="EMBL" id="KAF8483468.1"/>
    </source>
</evidence>
<dbReference type="InterPro" id="IPR001810">
    <property type="entry name" value="F-box_dom"/>
</dbReference>
<keyword evidence="4" id="KW-1185">Reference proteome</keyword>
<feature type="compositionally biased region" description="Polar residues" evidence="1">
    <location>
        <begin position="591"/>
        <end position="605"/>
    </location>
</feature>
<feature type="domain" description="F-box" evidence="2">
    <location>
        <begin position="73"/>
        <end position="144"/>
    </location>
</feature>
<dbReference type="InterPro" id="IPR036047">
    <property type="entry name" value="F-box-like_dom_sf"/>
</dbReference>
<dbReference type="InterPro" id="IPR032675">
    <property type="entry name" value="LRR_dom_sf"/>
</dbReference>
<organism evidence="3 4">
    <name type="scientific">Russula ochroleuca</name>
    <dbReference type="NCBI Taxonomy" id="152965"/>
    <lineage>
        <taxon>Eukaryota</taxon>
        <taxon>Fungi</taxon>
        <taxon>Dikarya</taxon>
        <taxon>Basidiomycota</taxon>
        <taxon>Agaricomycotina</taxon>
        <taxon>Agaricomycetes</taxon>
        <taxon>Russulales</taxon>
        <taxon>Russulaceae</taxon>
        <taxon>Russula</taxon>
    </lineage>
</organism>
<gene>
    <name evidence="3" type="ORF">DFH94DRAFT_689960</name>
</gene>
<dbReference type="Proteomes" id="UP000759537">
    <property type="component" value="Unassembled WGS sequence"/>
</dbReference>